<dbReference type="SUPFAM" id="SSF47413">
    <property type="entry name" value="lambda repressor-like DNA-binding domains"/>
    <property type="match status" value="1"/>
</dbReference>
<gene>
    <name evidence="7" type="ORF">OPDIPICF_02724</name>
    <name evidence="6" type="ORF">OPDIPICF_04144</name>
</gene>
<dbReference type="InterPro" id="IPR038722">
    <property type="entry name" value="Ner_HTH_dom"/>
</dbReference>
<reference evidence="6 8" key="1">
    <citation type="submission" date="2019-11" db="EMBL/GenBank/DDBJ databases">
        <authorList>
            <person name="Holert J."/>
        </authorList>
    </citation>
    <scope>NUCLEOTIDE SEQUENCE [LARGE SCALE GENOMIC DNA]</scope>
    <source>
        <strain evidence="6">SB11_3</strain>
    </source>
</reference>
<dbReference type="OrthoDB" id="5405994at2"/>
<protein>
    <recommendedName>
        <fullName evidence="5">Ner winged helix-turn-helix DNA-binding domain-containing protein</fullName>
    </recommendedName>
</protein>
<comment type="similarity">
    <text evidence="1">Belongs to the ner transcriptional regulatory family.</text>
</comment>
<keyword evidence="4" id="KW-0804">Transcription</keyword>
<feature type="domain" description="Ner winged helix-turn-helix DNA-binding" evidence="5">
    <location>
        <begin position="12"/>
        <end position="79"/>
    </location>
</feature>
<name>A0A5S9P373_9GAMM</name>
<evidence type="ECO:0000256" key="1">
    <source>
        <dbReference type="ARBA" id="ARBA00006157"/>
    </source>
</evidence>
<dbReference type="EMBL" id="CACSIO010000045">
    <property type="protein sequence ID" value="CAA0122915.1"/>
    <property type="molecule type" value="Genomic_DNA"/>
</dbReference>
<evidence type="ECO:0000259" key="5">
    <source>
        <dbReference type="Pfam" id="PF13693"/>
    </source>
</evidence>
<dbReference type="Proteomes" id="UP000441399">
    <property type="component" value="Unassembled WGS sequence"/>
</dbReference>
<proteinExistence type="inferred from homology"/>
<evidence type="ECO:0000313" key="6">
    <source>
        <dbReference type="EMBL" id="CAA0097793.1"/>
    </source>
</evidence>
<dbReference type="InterPro" id="IPR010982">
    <property type="entry name" value="Lambda_DNA-bd_dom_sf"/>
</dbReference>
<evidence type="ECO:0000256" key="2">
    <source>
        <dbReference type="ARBA" id="ARBA00023015"/>
    </source>
</evidence>
<organism evidence="6 8">
    <name type="scientific">BD1-7 clade bacterium</name>
    <dbReference type="NCBI Taxonomy" id="2029982"/>
    <lineage>
        <taxon>Bacteria</taxon>
        <taxon>Pseudomonadati</taxon>
        <taxon>Pseudomonadota</taxon>
        <taxon>Gammaproteobacteria</taxon>
        <taxon>Cellvibrionales</taxon>
        <taxon>Spongiibacteraceae</taxon>
        <taxon>BD1-7 clade</taxon>
    </lineage>
</organism>
<accession>A0A5S9P373</accession>
<dbReference type="Gene3D" id="1.10.260.40">
    <property type="entry name" value="lambda repressor-like DNA-binding domains"/>
    <property type="match status" value="1"/>
</dbReference>
<dbReference type="Pfam" id="PF13693">
    <property type="entry name" value="HTH_35"/>
    <property type="match status" value="1"/>
</dbReference>
<evidence type="ECO:0000313" key="7">
    <source>
        <dbReference type="EMBL" id="CAA0122915.1"/>
    </source>
</evidence>
<evidence type="ECO:0000256" key="4">
    <source>
        <dbReference type="ARBA" id="ARBA00023163"/>
    </source>
</evidence>
<keyword evidence="8" id="KW-1185">Reference proteome</keyword>
<dbReference type="GO" id="GO:0003677">
    <property type="term" value="F:DNA binding"/>
    <property type="evidence" value="ECO:0007669"/>
    <property type="project" value="UniProtKB-KW"/>
</dbReference>
<keyword evidence="2" id="KW-0805">Transcription regulation</keyword>
<keyword evidence="3" id="KW-0238">DNA-binding</keyword>
<dbReference type="EMBL" id="CACSIO010000004">
    <property type="protein sequence ID" value="CAA0097793.1"/>
    <property type="molecule type" value="Genomic_DNA"/>
</dbReference>
<evidence type="ECO:0000313" key="8">
    <source>
        <dbReference type="Proteomes" id="UP000441399"/>
    </source>
</evidence>
<sequence>MSKSKTHPSNTDWHPEDIKAAIRKQYGSIKALAEANGYKPRTFLNVFRMKYPKVEAIVADALGKPAKEIWPSRYKEPTKIRPSIHRNVA</sequence>
<evidence type="ECO:0000256" key="3">
    <source>
        <dbReference type="ARBA" id="ARBA00023125"/>
    </source>
</evidence>
<dbReference type="AlphaFoldDB" id="A0A5S9P373"/>